<dbReference type="AlphaFoldDB" id="A0A2X0S4D7"/>
<protein>
    <submittedName>
        <fullName evidence="1">Uncharacterized protein</fullName>
    </submittedName>
</protein>
<evidence type="ECO:0000313" key="1">
    <source>
        <dbReference type="EMBL" id="SPP27612.1"/>
    </source>
</evidence>
<name>A0A2X0S4D7_BROTH</name>
<organism evidence="1 2">
    <name type="scientific">Brochothrix thermosphacta</name>
    <name type="common">Microbacterium thermosphactum</name>
    <dbReference type="NCBI Taxonomy" id="2756"/>
    <lineage>
        <taxon>Bacteria</taxon>
        <taxon>Bacillati</taxon>
        <taxon>Bacillota</taxon>
        <taxon>Bacilli</taxon>
        <taxon>Bacillales</taxon>
        <taxon>Listeriaceae</taxon>
        <taxon>Brochothrix</taxon>
    </lineage>
</organism>
<proteinExistence type="predicted"/>
<gene>
    <name evidence="1" type="ORF">BTBSAS_170005</name>
</gene>
<evidence type="ECO:0000313" key="2">
    <source>
        <dbReference type="Proteomes" id="UP000270190"/>
    </source>
</evidence>
<dbReference type="Proteomes" id="UP000270190">
    <property type="component" value="Unassembled WGS sequence"/>
</dbReference>
<sequence>MNNTIDGANCQWLGAYEYLKQKNKKEYKLFYFRQKCSILAL</sequence>
<accession>A0A2X0S4D7</accession>
<dbReference type="EMBL" id="OUNC01000009">
    <property type="protein sequence ID" value="SPP27612.1"/>
    <property type="molecule type" value="Genomic_DNA"/>
</dbReference>
<reference evidence="2" key="1">
    <citation type="submission" date="2018-04" db="EMBL/GenBank/DDBJ databases">
        <authorList>
            <person name="Illikoud N."/>
        </authorList>
    </citation>
    <scope>NUCLEOTIDE SEQUENCE [LARGE SCALE GENOMIC DNA]</scope>
</reference>